<keyword evidence="7" id="KW-1185">Reference proteome</keyword>
<dbReference type="InterPro" id="IPR014284">
    <property type="entry name" value="RNA_pol_sigma-70_dom"/>
</dbReference>
<dbReference type="Pfam" id="PF04542">
    <property type="entry name" value="Sigma70_r2"/>
    <property type="match status" value="1"/>
</dbReference>
<gene>
    <name evidence="6" type="ORF">HNQ64_004625</name>
</gene>
<dbReference type="AlphaFoldDB" id="A0A7W8DSY8"/>
<dbReference type="RefSeq" id="WP_408004368.1">
    <property type="nucleotide sequence ID" value="NZ_JACHIF010000013.1"/>
</dbReference>
<evidence type="ECO:0000259" key="5">
    <source>
        <dbReference type="Pfam" id="PF04542"/>
    </source>
</evidence>
<dbReference type="GO" id="GO:0006352">
    <property type="term" value="P:DNA-templated transcription initiation"/>
    <property type="evidence" value="ECO:0007669"/>
    <property type="project" value="InterPro"/>
</dbReference>
<dbReference type="NCBIfam" id="TIGR02989">
    <property type="entry name" value="Sig-70_gvs1"/>
    <property type="match status" value="1"/>
</dbReference>
<dbReference type="Proteomes" id="UP000534294">
    <property type="component" value="Unassembled WGS sequence"/>
</dbReference>
<keyword evidence="3" id="KW-0731">Sigma factor</keyword>
<dbReference type="SUPFAM" id="SSF88659">
    <property type="entry name" value="Sigma3 and sigma4 domains of RNA polymerase sigma factors"/>
    <property type="match status" value="1"/>
</dbReference>
<dbReference type="InterPro" id="IPR039425">
    <property type="entry name" value="RNA_pol_sigma-70-like"/>
</dbReference>
<dbReference type="InterPro" id="IPR007627">
    <property type="entry name" value="RNA_pol_sigma70_r2"/>
</dbReference>
<proteinExistence type="inferred from homology"/>
<evidence type="ECO:0000313" key="7">
    <source>
        <dbReference type="Proteomes" id="UP000534294"/>
    </source>
</evidence>
<comment type="similarity">
    <text evidence="1">Belongs to the sigma-70 factor family. ECF subfamily.</text>
</comment>
<dbReference type="InterPro" id="IPR014331">
    <property type="entry name" value="RNA_pol_sigma70_ECF_RHOBA"/>
</dbReference>
<comment type="caution">
    <text evidence="6">The sequence shown here is derived from an EMBL/GenBank/DDBJ whole genome shotgun (WGS) entry which is preliminary data.</text>
</comment>
<evidence type="ECO:0000256" key="1">
    <source>
        <dbReference type="ARBA" id="ARBA00010641"/>
    </source>
</evidence>
<keyword evidence="4" id="KW-0804">Transcription</keyword>
<reference evidence="6 7" key="1">
    <citation type="submission" date="2020-08" db="EMBL/GenBank/DDBJ databases">
        <title>Genomic Encyclopedia of Type Strains, Phase IV (KMG-IV): sequencing the most valuable type-strain genomes for metagenomic binning, comparative biology and taxonomic classification.</title>
        <authorList>
            <person name="Goeker M."/>
        </authorList>
    </citation>
    <scope>NUCLEOTIDE SEQUENCE [LARGE SCALE GENOMIC DNA]</scope>
    <source>
        <strain evidence="6 7">DSM 12251</strain>
    </source>
</reference>
<accession>A0A7W8DSY8</accession>
<keyword evidence="2" id="KW-0805">Transcription regulation</keyword>
<dbReference type="Gene3D" id="1.10.1740.10">
    <property type="match status" value="1"/>
</dbReference>
<protein>
    <submittedName>
        <fullName evidence="6">RNA polymerase sigma-70 factor (ECF subfamily)</fullName>
    </submittedName>
</protein>
<evidence type="ECO:0000313" key="6">
    <source>
        <dbReference type="EMBL" id="MBB5040341.1"/>
    </source>
</evidence>
<dbReference type="GO" id="GO:0016987">
    <property type="term" value="F:sigma factor activity"/>
    <property type="evidence" value="ECO:0007669"/>
    <property type="project" value="UniProtKB-KW"/>
</dbReference>
<dbReference type="EMBL" id="JACHIF010000013">
    <property type="protein sequence ID" value="MBB5040341.1"/>
    <property type="molecule type" value="Genomic_DNA"/>
</dbReference>
<dbReference type="PANTHER" id="PTHR43133:SF51">
    <property type="entry name" value="RNA POLYMERASE SIGMA FACTOR"/>
    <property type="match status" value="1"/>
</dbReference>
<dbReference type="NCBIfam" id="TIGR02937">
    <property type="entry name" value="sigma70-ECF"/>
    <property type="match status" value="1"/>
</dbReference>
<feature type="domain" description="RNA polymerase sigma-70 region 2" evidence="5">
    <location>
        <begin position="2"/>
        <end position="56"/>
    </location>
</feature>
<evidence type="ECO:0000256" key="4">
    <source>
        <dbReference type="ARBA" id="ARBA00023163"/>
    </source>
</evidence>
<organism evidence="6 7">
    <name type="scientific">Prosthecobacter dejongeii</name>
    <dbReference type="NCBI Taxonomy" id="48465"/>
    <lineage>
        <taxon>Bacteria</taxon>
        <taxon>Pseudomonadati</taxon>
        <taxon>Verrucomicrobiota</taxon>
        <taxon>Verrucomicrobiia</taxon>
        <taxon>Verrucomicrobiales</taxon>
        <taxon>Verrucomicrobiaceae</taxon>
        <taxon>Prosthecobacter</taxon>
    </lineage>
</organism>
<evidence type="ECO:0000256" key="2">
    <source>
        <dbReference type="ARBA" id="ARBA00023015"/>
    </source>
</evidence>
<dbReference type="InterPro" id="IPR013325">
    <property type="entry name" value="RNA_pol_sigma_r2"/>
</dbReference>
<dbReference type="InterPro" id="IPR036388">
    <property type="entry name" value="WH-like_DNA-bd_sf"/>
</dbReference>
<dbReference type="SUPFAM" id="SSF88946">
    <property type="entry name" value="Sigma2 domain of RNA polymerase sigma factors"/>
    <property type="match status" value="1"/>
</dbReference>
<dbReference type="InterPro" id="IPR013324">
    <property type="entry name" value="RNA_pol_sigma_r3/r4-like"/>
</dbReference>
<dbReference type="PANTHER" id="PTHR43133">
    <property type="entry name" value="RNA POLYMERASE ECF-TYPE SIGMA FACTO"/>
    <property type="match status" value="1"/>
</dbReference>
<dbReference type="Gene3D" id="1.10.10.10">
    <property type="entry name" value="Winged helix-like DNA-binding domain superfamily/Winged helix DNA-binding domain"/>
    <property type="match status" value="1"/>
</dbReference>
<sequence>MRSLMPGYEGADDLAQETLLKLWEKRSQFVAGTYFKAWAFQIAKFLVMNQRRKLARSPVVLLDDEMLELIDRRWMETETVRMEGHHSALNQCLELLKPEDRHLLHARYATDTSLETYAEQVGTRPGTLKARLFRLRDALRDCIDSRLGNS</sequence>
<evidence type="ECO:0000256" key="3">
    <source>
        <dbReference type="ARBA" id="ARBA00023082"/>
    </source>
</evidence>
<name>A0A7W8DSY8_9BACT</name>